<keyword evidence="3" id="KW-1185">Reference proteome</keyword>
<dbReference type="Proteomes" id="UP001500074">
    <property type="component" value="Unassembled WGS sequence"/>
</dbReference>
<dbReference type="EMBL" id="BAABKI010000053">
    <property type="protein sequence ID" value="GAA5179857.1"/>
    <property type="molecule type" value="Genomic_DNA"/>
</dbReference>
<feature type="transmembrane region" description="Helical" evidence="1">
    <location>
        <begin position="57"/>
        <end position="75"/>
    </location>
</feature>
<organism evidence="2 3">
    <name type="scientific">Modicisalibacter zincidurans</name>
    <dbReference type="NCBI Taxonomy" id="1178777"/>
    <lineage>
        <taxon>Bacteria</taxon>
        <taxon>Pseudomonadati</taxon>
        <taxon>Pseudomonadota</taxon>
        <taxon>Gammaproteobacteria</taxon>
        <taxon>Oceanospirillales</taxon>
        <taxon>Halomonadaceae</taxon>
        <taxon>Modicisalibacter</taxon>
    </lineage>
</organism>
<reference evidence="3" key="1">
    <citation type="journal article" date="2019" name="Int. J. Syst. Evol. Microbiol.">
        <title>The Global Catalogue of Microorganisms (GCM) 10K type strain sequencing project: providing services to taxonomists for standard genome sequencing and annotation.</title>
        <authorList>
            <consortium name="The Broad Institute Genomics Platform"/>
            <consortium name="The Broad Institute Genome Sequencing Center for Infectious Disease"/>
            <person name="Wu L."/>
            <person name="Ma J."/>
        </authorList>
    </citation>
    <scope>NUCLEOTIDE SEQUENCE [LARGE SCALE GENOMIC DNA]</scope>
    <source>
        <strain evidence="3">JCM 18472</strain>
    </source>
</reference>
<dbReference type="PANTHER" id="PTHR41795:SF1">
    <property type="entry name" value="EXOPOLYSACCHARIDE SYNTHESIS PROTEIN"/>
    <property type="match status" value="1"/>
</dbReference>
<dbReference type="RefSeq" id="WP_031382857.1">
    <property type="nucleotide sequence ID" value="NZ_BAABKI010000053.1"/>
</dbReference>
<sequence length="193" mass="20868">MAERMALTGLLDQLDGTDSGSKIRLQDIIDNFASRGFGPLLVLPALIALLPTGAIPGVPTLCGLFIATVASQLALGKRTPWLPRRLRERGFSHRRFHQAVARVRPWTQCFDRLLKPRLEFLTSPLMQRLVAVLSALLALSMIPLELLPFAAAIPALAIALLGLGLAAEDGLLIMTGLAVVALGAVVIWRWLLP</sequence>
<dbReference type="PANTHER" id="PTHR41795">
    <property type="entry name" value="EXOPOLYSACCHARIDE SYNTHESIS PROTEIN"/>
    <property type="match status" value="1"/>
</dbReference>
<accession>A0ABP9RL26</accession>
<feature type="transmembrane region" description="Helical" evidence="1">
    <location>
        <begin position="171"/>
        <end position="191"/>
    </location>
</feature>
<gene>
    <name evidence="2" type="ORF">GCM10023342_32500</name>
</gene>
<keyword evidence="1" id="KW-0472">Membrane</keyword>
<keyword evidence="1" id="KW-0812">Transmembrane</keyword>
<dbReference type="InterPro" id="IPR010331">
    <property type="entry name" value="ExoD"/>
</dbReference>
<evidence type="ECO:0000313" key="2">
    <source>
        <dbReference type="EMBL" id="GAA5179857.1"/>
    </source>
</evidence>
<feature type="transmembrane region" description="Helical" evidence="1">
    <location>
        <begin position="32"/>
        <end position="51"/>
    </location>
</feature>
<name>A0ABP9RL26_9GAMM</name>
<comment type="caution">
    <text evidence="2">The sequence shown here is derived from an EMBL/GenBank/DDBJ whole genome shotgun (WGS) entry which is preliminary data.</text>
</comment>
<evidence type="ECO:0000256" key="1">
    <source>
        <dbReference type="SAM" id="Phobius"/>
    </source>
</evidence>
<keyword evidence="1" id="KW-1133">Transmembrane helix</keyword>
<evidence type="ECO:0000313" key="3">
    <source>
        <dbReference type="Proteomes" id="UP001500074"/>
    </source>
</evidence>
<protein>
    <submittedName>
        <fullName evidence="2">Exopolysaccharide biosynthesis protein</fullName>
    </submittedName>
</protein>
<dbReference type="PIRSF" id="PIRSF033239">
    <property type="entry name" value="ExoD"/>
    <property type="match status" value="1"/>
</dbReference>
<proteinExistence type="predicted"/>
<dbReference type="Pfam" id="PF06055">
    <property type="entry name" value="ExoD"/>
    <property type="match status" value="1"/>
</dbReference>
<feature type="transmembrane region" description="Helical" evidence="1">
    <location>
        <begin position="125"/>
        <end position="142"/>
    </location>
</feature>